<keyword evidence="1" id="KW-0732">Signal</keyword>
<comment type="caution">
    <text evidence="2">The sequence shown here is derived from an EMBL/GenBank/DDBJ whole genome shotgun (WGS) entry which is preliminary data.</text>
</comment>
<dbReference type="InterPro" id="IPR021457">
    <property type="entry name" value="DUF3108"/>
</dbReference>
<evidence type="ECO:0000313" key="3">
    <source>
        <dbReference type="Proteomes" id="UP000689967"/>
    </source>
</evidence>
<name>A0ABS6HDE6_9PROT</name>
<accession>A0ABS6HDE6</accession>
<feature type="chain" id="PRO_5045364480" evidence="1">
    <location>
        <begin position="24"/>
        <end position="266"/>
    </location>
</feature>
<protein>
    <submittedName>
        <fullName evidence="2">DUF3108 domain-containing protein</fullName>
    </submittedName>
</protein>
<gene>
    <name evidence="2" type="ORF">JJQ90_16555</name>
</gene>
<reference evidence="2 3" key="1">
    <citation type="submission" date="2021-01" db="EMBL/GenBank/DDBJ databases">
        <title>Roseomonas sp. nov, a bacterium isolated from an oil production mixture in Yumen Oilfield.</title>
        <authorList>
            <person name="Wu D."/>
        </authorList>
    </citation>
    <scope>NUCLEOTIDE SEQUENCE [LARGE SCALE GENOMIC DNA]</scope>
    <source>
        <strain evidence="2 3">ROY-5-3</strain>
    </source>
</reference>
<proteinExistence type="predicted"/>
<evidence type="ECO:0000313" key="2">
    <source>
        <dbReference type="EMBL" id="MBU8545335.1"/>
    </source>
</evidence>
<feature type="signal peptide" evidence="1">
    <location>
        <begin position="1"/>
        <end position="23"/>
    </location>
</feature>
<organism evidence="2 3">
    <name type="scientific">Falsiroseomonas oleicola</name>
    <dbReference type="NCBI Taxonomy" id="2801474"/>
    <lineage>
        <taxon>Bacteria</taxon>
        <taxon>Pseudomonadati</taxon>
        <taxon>Pseudomonadota</taxon>
        <taxon>Alphaproteobacteria</taxon>
        <taxon>Acetobacterales</taxon>
        <taxon>Roseomonadaceae</taxon>
        <taxon>Falsiroseomonas</taxon>
    </lineage>
</organism>
<evidence type="ECO:0000256" key="1">
    <source>
        <dbReference type="SAM" id="SignalP"/>
    </source>
</evidence>
<sequence>MQASPVILAGLLALAPLAAPAQAQPIRATYDVYAAGMTILQLEAIFDISPQGYRVETRLRTRGIAAAFVPGEQTSRAVGTWRGDAARPSSFRAEGVWRGRPRLIDLGWEGGNPVIQALVPPNDEEREAVPEADRLGTIDSLSAMALLSRAVATTGSCEGQAPVFDGRRRSDFISRNGGQEVIRPWRAAWHGQALRCGFEGRLVSGFMRDQRRDQAAAPQRGTAWIAAPYAGAPPIPVRIEMESRWFGSATAVLLTAESSTVAQRSQ</sequence>
<keyword evidence="3" id="KW-1185">Reference proteome</keyword>
<dbReference type="Proteomes" id="UP000689967">
    <property type="component" value="Unassembled WGS sequence"/>
</dbReference>
<dbReference type="Pfam" id="PF11306">
    <property type="entry name" value="DUF3108"/>
    <property type="match status" value="1"/>
</dbReference>
<dbReference type="EMBL" id="JAERQM010000004">
    <property type="protein sequence ID" value="MBU8545335.1"/>
    <property type="molecule type" value="Genomic_DNA"/>
</dbReference>
<dbReference type="RefSeq" id="WP_216877257.1">
    <property type="nucleotide sequence ID" value="NZ_JAERQM010000004.1"/>
</dbReference>